<accession>A0AAN6X5L5</accession>
<feature type="transmembrane region" description="Helical" evidence="1">
    <location>
        <begin position="32"/>
        <end position="58"/>
    </location>
</feature>
<reference evidence="2" key="2">
    <citation type="submission" date="2023-05" db="EMBL/GenBank/DDBJ databases">
        <authorList>
            <consortium name="Lawrence Berkeley National Laboratory"/>
            <person name="Steindorff A."/>
            <person name="Hensen N."/>
            <person name="Bonometti L."/>
            <person name="Westerberg I."/>
            <person name="Brannstrom I.O."/>
            <person name="Guillou S."/>
            <person name="Cros-Aarteil S."/>
            <person name="Calhoun S."/>
            <person name="Haridas S."/>
            <person name="Kuo A."/>
            <person name="Mondo S."/>
            <person name="Pangilinan J."/>
            <person name="Riley R."/>
            <person name="Labutti K."/>
            <person name="Andreopoulos B."/>
            <person name="Lipzen A."/>
            <person name="Chen C."/>
            <person name="Yanf M."/>
            <person name="Daum C."/>
            <person name="Ng V."/>
            <person name="Clum A."/>
            <person name="Ohm R."/>
            <person name="Martin F."/>
            <person name="Silar P."/>
            <person name="Natvig D."/>
            <person name="Lalanne C."/>
            <person name="Gautier V."/>
            <person name="Ament-Velasquez S.L."/>
            <person name="Kruys A."/>
            <person name="Hutchinson M.I."/>
            <person name="Powell A.J."/>
            <person name="Barry K."/>
            <person name="Miller A.N."/>
            <person name="Grigoriev I.V."/>
            <person name="Debuchy R."/>
            <person name="Gladieux P."/>
            <person name="Thoren M.H."/>
            <person name="Johannesson H."/>
        </authorList>
    </citation>
    <scope>NUCLEOTIDE SEQUENCE</scope>
    <source>
        <strain evidence="2">PSN309</strain>
    </source>
</reference>
<keyword evidence="1" id="KW-0812">Transmembrane</keyword>
<keyword evidence="3" id="KW-1185">Reference proteome</keyword>
<dbReference type="EMBL" id="MU864357">
    <property type="protein sequence ID" value="KAK4191817.1"/>
    <property type="molecule type" value="Genomic_DNA"/>
</dbReference>
<evidence type="ECO:0000256" key="1">
    <source>
        <dbReference type="SAM" id="Phobius"/>
    </source>
</evidence>
<organism evidence="2 3">
    <name type="scientific">Podospora australis</name>
    <dbReference type="NCBI Taxonomy" id="1536484"/>
    <lineage>
        <taxon>Eukaryota</taxon>
        <taxon>Fungi</taxon>
        <taxon>Dikarya</taxon>
        <taxon>Ascomycota</taxon>
        <taxon>Pezizomycotina</taxon>
        <taxon>Sordariomycetes</taxon>
        <taxon>Sordariomycetidae</taxon>
        <taxon>Sordariales</taxon>
        <taxon>Podosporaceae</taxon>
        <taxon>Podospora</taxon>
    </lineage>
</organism>
<sequence length="100" mass="11298">MIPFFSNGFGEVLWRDWLWLELLSSDHVQSSVSFFGLFFFFFFFFFFRLSLGLLAGAGRWFGSLIAPGLAFLRSFSSAPALLNTSLLGAFAHYIVLDHGV</sequence>
<keyword evidence="1" id="KW-0472">Membrane</keyword>
<protein>
    <submittedName>
        <fullName evidence="2">Uncharacterized protein</fullName>
    </submittedName>
</protein>
<proteinExistence type="predicted"/>
<gene>
    <name evidence="2" type="ORF">QBC35DRAFT_278198</name>
</gene>
<feature type="transmembrane region" description="Helical" evidence="1">
    <location>
        <begin position="70"/>
        <end position="95"/>
    </location>
</feature>
<keyword evidence="1" id="KW-1133">Transmembrane helix</keyword>
<comment type="caution">
    <text evidence="2">The sequence shown here is derived from an EMBL/GenBank/DDBJ whole genome shotgun (WGS) entry which is preliminary data.</text>
</comment>
<name>A0AAN6X5L5_9PEZI</name>
<dbReference type="AlphaFoldDB" id="A0AAN6X5L5"/>
<reference evidence="2" key="1">
    <citation type="journal article" date="2023" name="Mol. Phylogenet. Evol.">
        <title>Genome-scale phylogeny and comparative genomics of the fungal order Sordariales.</title>
        <authorList>
            <person name="Hensen N."/>
            <person name="Bonometti L."/>
            <person name="Westerberg I."/>
            <person name="Brannstrom I.O."/>
            <person name="Guillou S."/>
            <person name="Cros-Aarteil S."/>
            <person name="Calhoun S."/>
            <person name="Haridas S."/>
            <person name="Kuo A."/>
            <person name="Mondo S."/>
            <person name="Pangilinan J."/>
            <person name="Riley R."/>
            <person name="LaButti K."/>
            <person name="Andreopoulos B."/>
            <person name="Lipzen A."/>
            <person name="Chen C."/>
            <person name="Yan M."/>
            <person name="Daum C."/>
            <person name="Ng V."/>
            <person name="Clum A."/>
            <person name="Steindorff A."/>
            <person name="Ohm R.A."/>
            <person name="Martin F."/>
            <person name="Silar P."/>
            <person name="Natvig D.O."/>
            <person name="Lalanne C."/>
            <person name="Gautier V."/>
            <person name="Ament-Velasquez S.L."/>
            <person name="Kruys A."/>
            <person name="Hutchinson M.I."/>
            <person name="Powell A.J."/>
            <person name="Barry K."/>
            <person name="Miller A.N."/>
            <person name="Grigoriev I.V."/>
            <person name="Debuchy R."/>
            <person name="Gladieux P."/>
            <person name="Hiltunen Thoren M."/>
            <person name="Johannesson H."/>
        </authorList>
    </citation>
    <scope>NUCLEOTIDE SEQUENCE</scope>
    <source>
        <strain evidence="2">PSN309</strain>
    </source>
</reference>
<evidence type="ECO:0000313" key="2">
    <source>
        <dbReference type="EMBL" id="KAK4191817.1"/>
    </source>
</evidence>
<dbReference type="Proteomes" id="UP001302126">
    <property type="component" value="Unassembled WGS sequence"/>
</dbReference>
<evidence type="ECO:0000313" key="3">
    <source>
        <dbReference type="Proteomes" id="UP001302126"/>
    </source>
</evidence>